<keyword evidence="2" id="KW-0812">Transmembrane</keyword>
<evidence type="ECO:0000313" key="4">
    <source>
        <dbReference type="Proteomes" id="UP001271007"/>
    </source>
</evidence>
<keyword evidence="4" id="KW-1185">Reference proteome</keyword>
<keyword evidence="2" id="KW-0472">Membrane</keyword>
<organism evidence="3 4">
    <name type="scientific">Extremus antarcticus</name>
    <dbReference type="NCBI Taxonomy" id="702011"/>
    <lineage>
        <taxon>Eukaryota</taxon>
        <taxon>Fungi</taxon>
        <taxon>Dikarya</taxon>
        <taxon>Ascomycota</taxon>
        <taxon>Pezizomycotina</taxon>
        <taxon>Dothideomycetes</taxon>
        <taxon>Dothideomycetidae</taxon>
        <taxon>Mycosphaerellales</taxon>
        <taxon>Extremaceae</taxon>
        <taxon>Extremus</taxon>
    </lineage>
</organism>
<comment type="caution">
    <text evidence="3">The sequence shown here is derived from an EMBL/GenBank/DDBJ whole genome shotgun (WGS) entry which is preliminary data.</text>
</comment>
<sequence length="498" mass="53919">MDQQDHATKDPMGNAKYTALEHDGLEVVTPSEAPEVAQDEAWRSQFSKDRKSSLLKPEAVYDAPPYRDYGEKENVGIGKRDEEGLQHIDRRDEEGMQYDEAANGGYAASGKVAGVSEEEMGNGRSRRTYCCGMSRRLVIILIVVVILVVVLGAVLGGVLGTVLNKKSEPDELTGPLQTIPNTGLTAALSSNDPDQLLTYFQDPEGRILENSYKHSIWTLSDRTNLNLSVVTTAATAGSPLAALSYSYNNLNYRQIFFVTPTGTIMTANSTATISGTSIATSWSAARAISTDIVAPNSIGLAACVSEELMGGIRVFYPSQYGWVQELKYTFNNATWAEADYWKKADTTSGLACAVKSGSSGNSFLNLYVQVAGNVTQFWNDDFMNNGDFNWNENGPVAWSNRTIASGSDIAVAGDNSQTEYVYYQLEGGVVTRGIVNPTVSNYETFDDMPLNAAVGTKLTAAFFDGGSMLMYQNASSVSTIMLDNVSRYGAEIAKEPVP</sequence>
<evidence type="ECO:0000313" key="3">
    <source>
        <dbReference type="EMBL" id="KAK3055284.1"/>
    </source>
</evidence>
<dbReference type="Gene3D" id="2.120.10.70">
    <property type="entry name" value="Fucose-specific lectin"/>
    <property type="match status" value="1"/>
</dbReference>
<dbReference type="EMBL" id="JAWDJX010000009">
    <property type="protein sequence ID" value="KAK3055284.1"/>
    <property type="molecule type" value="Genomic_DNA"/>
</dbReference>
<dbReference type="SUPFAM" id="SSF89372">
    <property type="entry name" value="Fucose-specific lectin"/>
    <property type="match status" value="1"/>
</dbReference>
<name>A0AAJ0DJV8_9PEZI</name>
<gene>
    <name evidence="3" type="ORF">LTR09_003837</name>
</gene>
<keyword evidence="2" id="KW-1133">Transmembrane helix</keyword>
<feature type="transmembrane region" description="Helical" evidence="2">
    <location>
        <begin position="137"/>
        <end position="163"/>
    </location>
</feature>
<evidence type="ECO:0000256" key="1">
    <source>
        <dbReference type="SAM" id="MobiDB-lite"/>
    </source>
</evidence>
<feature type="compositionally biased region" description="Basic and acidic residues" evidence="1">
    <location>
        <begin position="40"/>
        <end position="52"/>
    </location>
</feature>
<proteinExistence type="predicted"/>
<protein>
    <recommendedName>
        <fullName evidence="5">Fucose-specific lectin</fullName>
    </recommendedName>
</protein>
<feature type="region of interest" description="Disordered" evidence="1">
    <location>
        <begin position="1"/>
        <end position="59"/>
    </location>
</feature>
<evidence type="ECO:0000256" key="2">
    <source>
        <dbReference type="SAM" id="Phobius"/>
    </source>
</evidence>
<dbReference type="Proteomes" id="UP001271007">
    <property type="component" value="Unassembled WGS sequence"/>
</dbReference>
<dbReference type="AlphaFoldDB" id="A0AAJ0DJV8"/>
<reference evidence="3" key="1">
    <citation type="submission" date="2023-04" db="EMBL/GenBank/DDBJ databases">
        <title>Black Yeasts Isolated from many extreme environments.</title>
        <authorList>
            <person name="Coleine C."/>
            <person name="Stajich J.E."/>
            <person name="Selbmann L."/>
        </authorList>
    </citation>
    <scope>NUCLEOTIDE SEQUENCE</scope>
    <source>
        <strain evidence="3">CCFEE 5312</strain>
    </source>
</reference>
<evidence type="ECO:0008006" key="5">
    <source>
        <dbReference type="Google" id="ProtNLM"/>
    </source>
</evidence>
<accession>A0AAJ0DJV8</accession>